<accession>F0QUM9</accession>
<feature type="transmembrane region" description="Helical" evidence="1">
    <location>
        <begin position="82"/>
        <end position="103"/>
    </location>
</feature>
<evidence type="ECO:0008006" key="4">
    <source>
        <dbReference type="Google" id="ProtNLM"/>
    </source>
</evidence>
<keyword evidence="1" id="KW-0812">Transmembrane</keyword>
<feature type="transmembrane region" description="Helical" evidence="1">
    <location>
        <begin position="9"/>
        <end position="27"/>
    </location>
</feature>
<keyword evidence="3" id="KW-1185">Reference proteome</keyword>
<gene>
    <name evidence="2" type="ordered locus">VMUT_0479</name>
</gene>
<feature type="transmembrane region" description="Helical" evidence="1">
    <location>
        <begin position="110"/>
        <end position="131"/>
    </location>
</feature>
<keyword evidence="1" id="KW-0472">Membrane</keyword>
<evidence type="ECO:0000256" key="1">
    <source>
        <dbReference type="SAM" id="Phobius"/>
    </source>
</evidence>
<dbReference type="HOGENOM" id="CLU_1922923_0_0_2"/>
<evidence type="ECO:0000313" key="3">
    <source>
        <dbReference type="Proteomes" id="UP000007485"/>
    </source>
</evidence>
<dbReference type="AlphaFoldDB" id="F0QUM9"/>
<protein>
    <recommendedName>
        <fullName evidence="4">DUF1634 domain-containing protein</fullName>
    </recommendedName>
</protein>
<dbReference type="EMBL" id="CP002529">
    <property type="protein sequence ID" value="ADY00690.1"/>
    <property type="molecule type" value="Genomic_DNA"/>
</dbReference>
<dbReference type="Proteomes" id="UP000007485">
    <property type="component" value="Chromosome"/>
</dbReference>
<organism evidence="2 3">
    <name type="scientific">Vulcanisaeta moutnovskia (strain 768-28)</name>
    <dbReference type="NCBI Taxonomy" id="985053"/>
    <lineage>
        <taxon>Archaea</taxon>
        <taxon>Thermoproteota</taxon>
        <taxon>Thermoprotei</taxon>
        <taxon>Thermoproteales</taxon>
        <taxon>Thermoproteaceae</taxon>
        <taxon>Vulcanisaeta</taxon>
    </lineage>
</organism>
<reference evidence="2 3" key="1">
    <citation type="journal article" date="2011" name="J. Bacteriol.">
        <title>Complete genome sequence of 'Vulcanisaeta moutnovskia' strain 768-28, a novel member of the hyperthermophilic crenarchaeal genus vulcanisaeta.</title>
        <authorList>
            <person name="Gumerov V.M."/>
            <person name="Mardanov A.V."/>
            <person name="Beletsky A.V."/>
            <person name="Prokofeva M.I."/>
            <person name="Bonch-Osmolovskaya E.A."/>
            <person name="Ravin N.V."/>
            <person name="Skryabin K.G."/>
        </authorList>
    </citation>
    <scope>NUCLEOTIDE SEQUENCE [LARGE SCALE GENOMIC DNA]</scope>
    <source>
        <strain evidence="2 3">768-28</strain>
    </source>
</reference>
<proteinExistence type="predicted"/>
<dbReference type="eggNOG" id="arCOG10391">
    <property type="taxonomic scope" value="Archaea"/>
</dbReference>
<dbReference type="KEGG" id="vmo:VMUT_0479"/>
<sequence>MISRTYSKIAFWIAIAGIITAFMGLLLTVTKHYGNTVCIINRLLDGEAPNVIQSCIQSSGIRIINIITYMHTNSYAMMLQDIGFILFGIAAIMGIIVTVIMLYTRRKINFALIASLIMIVLILSALGLISINM</sequence>
<dbReference type="STRING" id="985053.VMUT_0479"/>
<name>F0QUM9_VULM7</name>
<evidence type="ECO:0000313" key="2">
    <source>
        <dbReference type="EMBL" id="ADY00690.1"/>
    </source>
</evidence>
<keyword evidence="1" id="KW-1133">Transmembrane helix</keyword>